<evidence type="ECO:0000256" key="13">
    <source>
        <dbReference type="PIRSR" id="PIRSR000460-1"/>
    </source>
</evidence>
<keyword evidence="9 14" id="KW-0808">Transferase</keyword>
<evidence type="ECO:0000256" key="2">
    <source>
        <dbReference type="ARBA" id="ARBA00001933"/>
    </source>
</evidence>
<accession>A0AAV8S3S0</accession>
<dbReference type="GO" id="GO:0005980">
    <property type="term" value="P:glycogen catabolic process"/>
    <property type="evidence" value="ECO:0007669"/>
    <property type="project" value="TreeGrafter"/>
</dbReference>
<dbReference type="InterPro" id="IPR000811">
    <property type="entry name" value="Glyco_trans_35"/>
</dbReference>
<dbReference type="Pfam" id="PF00343">
    <property type="entry name" value="Phosphorylase"/>
    <property type="match status" value="2"/>
</dbReference>
<keyword evidence="6" id="KW-0021">Allosteric enzyme</keyword>
<feature type="region of interest" description="Disordered" evidence="15">
    <location>
        <begin position="478"/>
        <end position="563"/>
    </location>
</feature>
<feature type="compositionally biased region" description="Basic and acidic residues" evidence="15">
    <location>
        <begin position="479"/>
        <end position="494"/>
    </location>
</feature>
<reference evidence="16 17" key="1">
    <citation type="submission" date="2022-12" db="EMBL/GenBank/DDBJ databases">
        <title>Chromosome-scale assembly of the Ensete ventricosum genome.</title>
        <authorList>
            <person name="Dussert Y."/>
            <person name="Stocks J."/>
            <person name="Wendawek A."/>
            <person name="Woldeyes F."/>
            <person name="Nichols R.A."/>
            <person name="Borrell J.S."/>
        </authorList>
    </citation>
    <scope>NUCLEOTIDE SEQUENCE [LARGE SCALE GENOMIC DNA]</scope>
    <source>
        <strain evidence="17">cv. Maze</strain>
        <tissue evidence="16">Seeds</tissue>
    </source>
</reference>
<dbReference type="Gene3D" id="3.40.50.2000">
    <property type="entry name" value="Glycogen Phosphorylase B"/>
    <property type="match status" value="3"/>
</dbReference>
<keyword evidence="8 14" id="KW-0328">Glycosyltransferase</keyword>
<evidence type="ECO:0000313" key="17">
    <source>
        <dbReference type="Proteomes" id="UP001222027"/>
    </source>
</evidence>
<comment type="caution">
    <text evidence="16">The sequence shown here is derived from an EMBL/GenBank/DDBJ whole genome shotgun (WGS) entry which is preliminary data.</text>
</comment>
<dbReference type="SUPFAM" id="SSF53756">
    <property type="entry name" value="UDP-Glycosyltransferase/glycogen phosphorylase"/>
    <property type="match status" value="2"/>
</dbReference>
<dbReference type="GO" id="GO:0009507">
    <property type="term" value="C:chloroplast"/>
    <property type="evidence" value="ECO:0007669"/>
    <property type="project" value="UniProtKB-SubCell"/>
</dbReference>
<dbReference type="Proteomes" id="UP001222027">
    <property type="component" value="Unassembled WGS sequence"/>
</dbReference>
<evidence type="ECO:0000256" key="1">
    <source>
        <dbReference type="ARBA" id="ARBA00001275"/>
    </source>
</evidence>
<comment type="similarity">
    <text evidence="4 14">Belongs to the glycogen phosphorylase family.</text>
</comment>
<organism evidence="16 17">
    <name type="scientific">Ensete ventricosum</name>
    <name type="common">Abyssinian banana</name>
    <name type="synonym">Musa ensete</name>
    <dbReference type="NCBI Taxonomy" id="4639"/>
    <lineage>
        <taxon>Eukaryota</taxon>
        <taxon>Viridiplantae</taxon>
        <taxon>Streptophyta</taxon>
        <taxon>Embryophyta</taxon>
        <taxon>Tracheophyta</taxon>
        <taxon>Spermatophyta</taxon>
        <taxon>Magnoliopsida</taxon>
        <taxon>Liliopsida</taxon>
        <taxon>Zingiberales</taxon>
        <taxon>Musaceae</taxon>
        <taxon>Ensete</taxon>
    </lineage>
</organism>
<dbReference type="GO" id="GO:0008184">
    <property type="term" value="F:glycogen phosphorylase activity"/>
    <property type="evidence" value="ECO:0007669"/>
    <property type="project" value="InterPro"/>
</dbReference>
<feature type="compositionally biased region" description="Basic and acidic residues" evidence="15">
    <location>
        <begin position="503"/>
        <end position="518"/>
    </location>
</feature>
<dbReference type="AlphaFoldDB" id="A0AAV8S3S0"/>
<evidence type="ECO:0000313" key="16">
    <source>
        <dbReference type="EMBL" id="KAJ8513997.1"/>
    </source>
</evidence>
<keyword evidence="7" id="KW-0934">Plastid</keyword>
<evidence type="ECO:0000256" key="3">
    <source>
        <dbReference type="ARBA" id="ARBA00004229"/>
    </source>
</evidence>
<dbReference type="FunFam" id="3.40.50.2000:FF:000105">
    <property type="entry name" value="Alpha-1,4 glucan phosphorylase"/>
    <property type="match status" value="1"/>
</dbReference>
<dbReference type="FunFam" id="3.40.50.2000:FF:000003">
    <property type="entry name" value="Alpha-1,4 glucan phosphorylase"/>
    <property type="match status" value="1"/>
</dbReference>
<dbReference type="PANTHER" id="PTHR11468:SF28">
    <property type="entry name" value="ALPHA-GLUCAN PHOSPHORYLASE 1"/>
    <property type="match status" value="1"/>
</dbReference>
<dbReference type="PANTHER" id="PTHR11468">
    <property type="entry name" value="GLYCOGEN PHOSPHORYLASE"/>
    <property type="match status" value="1"/>
</dbReference>
<evidence type="ECO:0000256" key="12">
    <source>
        <dbReference type="ARBA" id="ARBA00023277"/>
    </source>
</evidence>
<evidence type="ECO:0000256" key="9">
    <source>
        <dbReference type="ARBA" id="ARBA00022679"/>
    </source>
</evidence>
<evidence type="ECO:0000256" key="4">
    <source>
        <dbReference type="ARBA" id="ARBA00006047"/>
    </source>
</evidence>
<comment type="cofactor">
    <cofactor evidence="2 14">
        <name>pyridoxal 5'-phosphate</name>
        <dbReference type="ChEBI" id="CHEBI:597326"/>
    </cofactor>
</comment>
<dbReference type="CDD" id="cd04300">
    <property type="entry name" value="GT35_Glycogen_Phosphorylase"/>
    <property type="match status" value="1"/>
</dbReference>
<dbReference type="GO" id="GO:0030170">
    <property type="term" value="F:pyridoxal phosphate binding"/>
    <property type="evidence" value="ECO:0007669"/>
    <property type="project" value="InterPro"/>
</dbReference>
<evidence type="ECO:0000256" key="5">
    <source>
        <dbReference type="ARBA" id="ARBA00022528"/>
    </source>
</evidence>
<dbReference type="PROSITE" id="PS00102">
    <property type="entry name" value="PHOSPHORYLASE"/>
    <property type="match status" value="1"/>
</dbReference>
<keyword evidence="12 14" id="KW-0119">Carbohydrate metabolism</keyword>
<keyword evidence="11" id="KW-0809">Transit peptide</keyword>
<name>A0AAV8S3S0_ENSVE</name>
<protein>
    <recommendedName>
        <fullName evidence="14">Alpha-1,4 glucan phosphorylase</fullName>
        <ecNumber evidence="14">2.4.1.1</ecNumber>
    </recommendedName>
</protein>
<comment type="function">
    <text evidence="14">Allosteric enzyme that catalyzes the rate-limiting step in glycogen catabolism, the phosphorolytic cleavage of glycogen to produce glucose-1-phosphate, and plays a central role in maintaining cellular and organismal glucose homeostasis.</text>
</comment>
<dbReference type="EC" id="2.4.1.1" evidence="14"/>
<keyword evidence="10 13" id="KW-0663">Pyridoxal phosphate</keyword>
<keyword evidence="17" id="KW-1185">Reference proteome</keyword>
<feature type="compositionally biased region" description="Acidic residues" evidence="15">
    <location>
        <begin position="543"/>
        <end position="557"/>
    </location>
</feature>
<comment type="catalytic activity">
    <reaction evidence="1 14">
        <text>[(1-&gt;4)-alpha-D-glucosyl](n) + phosphate = [(1-&gt;4)-alpha-D-glucosyl](n-1) + alpha-D-glucose 1-phosphate</text>
        <dbReference type="Rhea" id="RHEA:41732"/>
        <dbReference type="Rhea" id="RHEA-COMP:9584"/>
        <dbReference type="Rhea" id="RHEA-COMP:9586"/>
        <dbReference type="ChEBI" id="CHEBI:15444"/>
        <dbReference type="ChEBI" id="CHEBI:43474"/>
        <dbReference type="ChEBI" id="CHEBI:58601"/>
        <dbReference type="EC" id="2.4.1.1"/>
    </reaction>
</comment>
<comment type="subcellular location">
    <subcellularLocation>
        <location evidence="3">Plastid</location>
        <location evidence="3">Chloroplast</location>
    </subcellularLocation>
</comment>
<evidence type="ECO:0000256" key="6">
    <source>
        <dbReference type="ARBA" id="ARBA00022533"/>
    </source>
</evidence>
<sequence>MIVCVPAPFFGGIGRGRRRPRRSISVSSVASDREAKDPVAGGGVASALNSSAYNASTVASSIKYHAEFTPSFSPEHFELPKAYFATAESVRDALIINWNATYDYYEKRNVKQAYYLSMEFLQGRALLNAIGNLELTGHYADALRQLGHNLENVAEQEPDAALGNGGLGRLASCFLDSLATLNYPAWGYGLRYRYGLFKQNITKDGQEEVAENWLEMGNPWEIVRNDVSYPVKFYGKVVIGSDGKKHWIGGENIKAIAYDVPIPGYKTKSTINLRLWSTKVPSEDFDLESFNAGQHAKASEAQQNAEKICYILYPGDESMEGKILRLKQQYTLCSASLQDIIACFERRSGNSVNWEEFPTKVAVQMNDTHPTLCIPELMRILIDVKGLTWNEAWKITQRTMAYTNHTVLPEALEKWSLELMQKLLPRHVEIIEMIDEELINVIILENGTEDLVLLEKKLKDMRILDNVDFPESVQKLFYKPKEETPNETSEKTLKETPQVTSKEPPKGTLKETPKDIPIKPKQAPLGKGLEPSDVLLAEKAESEEVEPEEEDSEDEEPSFLKSDPKLPKMVRMANLCVVGGHGVNGVAEIHSEIVKQDVFNSFYELWPEKFQNKTNGVTPRRWIRFCNPELSSILTKWIGTDDWVLNTEKLEELRKFADNEDLHLEWRAAKKSNKMKVVSLIRQRTGYNVSPDSMFDIQVKRIHEYKRQLLNILGIVYRYKKMKEMTAEDRVSSFVPRVCIFGGKAFATYVQAKRIVKFITDVGATINHDPDIGDLLKVVFVPDYNVSVAETLIPASELSQHISTAGMEASGTSNMKFAMNGCILIGTLDGANVEIREEVGEDNFFLFGARAHEIADLRKERAEGKFVPDPRFEEVKKFVRSGVFGSHDYAELMGSLEGNKGFGRADYFLVGKDFPSYLECQEKVDEAYQDQKRWTKMSILNTAGSYKFSSDRTIHEYAKDIWDIKPVVLP</sequence>
<evidence type="ECO:0000256" key="15">
    <source>
        <dbReference type="SAM" id="MobiDB-lite"/>
    </source>
</evidence>
<evidence type="ECO:0000256" key="14">
    <source>
        <dbReference type="RuleBase" id="RU000587"/>
    </source>
</evidence>
<evidence type="ECO:0000256" key="11">
    <source>
        <dbReference type="ARBA" id="ARBA00022946"/>
    </source>
</evidence>
<feature type="modified residue" description="N6-(pyridoxal phosphate)lysine" evidence="13">
    <location>
        <position position="816"/>
    </location>
</feature>
<evidence type="ECO:0000256" key="7">
    <source>
        <dbReference type="ARBA" id="ARBA00022640"/>
    </source>
</evidence>
<dbReference type="PIRSF" id="PIRSF000460">
    <property type="entry name" value="Pprylas_GlgP"/>
    <property type="match status" value="1"/>
</dbReference>
<gene>
    <name evidence="16" type="ORF">OPV22_004431</name>
</gene>
<dbReference type="EMBL" id="JAQQAF010000001">
    <property type="protein sequence ID" value="KAJ8513997.1"/>
    <property type="molecule type" value="Genomic_DNA"/>
</dbReference>
<dbReference type="InterPro" id="IPR011833">
    <property type="entry name" value="Glycg_phsphrylas"/>
</dbReference>
<proteinExistence type="inferred from homology"/>
<keyword evidence="5" id="KW-0150">Chloroplast</keyword>
<dbReference type="NCBIfam" id="TIGR02093">
    <property type="entry name" value="P_ylase"/>
    <property type="match status" value="1"/>
</dbReference>
<evidence type="ECO:0000256" key="8">
    <source>
        <dbReference type="ARBA" id="ARBA00022676"/>
    </source>
</evidence>
<dbReference type="InterPro" id="IPR035090">
    <property type="entry name" value="Pyridoxal_P_attach_site"/>
</dbReference>
<evidence type="ECO:0000256" key="10">
    <source>
        <dbReference type="ARBA" id="ARBA00022898"/>
    </source>
</evidence>